<evidence type="ECO:0000256" key="14">
    <source>
        <dbReference type="PIRSR" id="PIRSR000350-3"/>
    </source>
</evidence>
<dbReference type="PATRIC" id="fig|1620.3.peg.450"/>
<evidence type="ECO:0000256" key="7">
    <source>
        <dbReference type="ARBA" id="ARBA00022827"/>
    </source>
</evidence>
<dbReference type="GO" id="GO:0004148">
    <property type="term" value="F:dihydrolipoyl dehydrogenase (NADH) activity"/>
    <property type="evidence" value="ECO:0007669"/>
    <property type="project" value="UniProtKB-EC"/>
</dbReference>
<dbReference type="InterPro" id="IPR004099">
    <property type="entry name" value="Pyr_nucl-diS_OxRdtase_dimer"/>
</dbReference>
<dbReference type="Pfam" id="PF02852">
    <property type="entry name" value="Pyr_redox_dim"/>
    <property type="match status" value="1"/>
</dbReference>
<dbReference type="PRINTS" id="PR00368">
    <property type="entry name" value="FADPNR"/>
</dbReference>
<comment type="similarity">
    <text evidence="2 16">Belongs to the class-I pyridine nucleotide-disulfide oxidoreductase family.</text>
</comment>
<feature type="binding site" evidence="14">
    <location>
        <position position="274"/>
    </location>
    <ligand>
        <name>NAD(+)</name>
        <dbReference type="ChEBI" id="CHEBI:57540"/>
    </ligand>
</feature>
<evidence type="ECO:0000259" key="18">
    <source>
        <dbReference type="Pfam" id="PF07992"/>
    </source>
</evidence>
<evidence type="ECO:0000256" key="15">
    <source>
        <dbReference type="PIRSR" id="PIRSR000350-4"/>
    </source>
</evidence>
<proteinExistence type="inferred from homology"/>
<evidence type="ECO:0000313" key="19">
    <source>
        <dbReference type="EMBL" id="KRN76935.1"/>
    </source>
</evidence>
<feature type="binding site" evidence="14">
    <location>
        <position position="315"/>
    </location>
    <ligand>
        <name>FAD</name>
        <dbReference type="ChEBI" id="CHEBI:57692"/>
    </ligand>
</feature>
<dbReference type="InterPro" id="IPR016156">
    <property type="entry name" value="FAD/NAD-linked_Rdtase_dimer_sf"/>
</dbReference>
<feature type="disulfide bond" description="Redox-active" evidence="15">
    <location>
        <begin position="47"/>
        <end position="52"/>
    </location>
</feature>
<dbReference type="FunFam" id="3.50.50.60:FF:000037">
    <property type="entry name" value="Dihydrolipoyl dehydrogenase"/>
    <property type="match status" value="1"/>
</dbReference>
<dbReference type="FunFam" id="3.30.390.30:FF:000001">
    <property type="entry name" value="Dihydrolipoyl dehydrogenase"/>
    <property type="match status" value="1"/>
</dbReference>
<comment type="subcellular location">
    <subcellularLocation>
        <location evidence="1">Cytoplasm</location>
    </subcellularLocation>
</comment>
<name>A0A0R2JR18_9LACO</name>
<dbReference type="GO" id="GO:0006103">
    <property type="term" value="P:2-oxoglutarate metabolic process"/>
    <property type="evidence" value="ECO:0007669"/>
    <property type="project" value="TreeGrafter"/>
</dbReference>
<dbReference type="STRING" id="1620.IV67_GL000445"/>
<dbReference type="EMBL" id="JQCD01000024">
    <property type="protein sequence ID" value="KRN76935.1"/>
    <property type="molecule type" value="Genomic_DNA"/>
</dbReference>
<dbReference type="GO" id="GO:0005737">
    <property type="term" value="C:cytoplasm"/>
    <property type="evidence" value="ECO:0007669"/>
    <property type="project" value="UniProtKB-SubCell"/>
</dbReference>
<evidence type="ECO:0000256" key="1">
    <source>
        <dbReference type="ARBA" id="ARBA00004496"/>
    </source>
</evidence>
<dbReference type="Gene3D" id="3.50.50.60">
    <property type="entry name" value="FAD/NAD(P)-binding domain"/>
    <property type="match status" value="2"/>
</dbReference>
<keyword evidence="19" id="KW-0670">Pyruvate</keyword>
<keyword evidence="10" id="KW-1015">Disulfide bond</keyword>
<dbReference type="InterPro" id="IPR050151">
    <property type="entry name" value="Class-I_Pyr_Nuc-Dis_Oxidored"/>
</dbReference>
<evidence type="ECO:0000256" key="16">
    <source>
        <dbReference type="RuleBase" id="RU003692"/>
    </source>
</evidence>
<dbReference type="SUPFAM" id="SSF51905">
    <property type="entry name" value="FAD/NAD(P)-binding domain"/>
    <property type="match status" value="1"/>
</dbReference>
<comment type="miscellaneous">
    <text evidence="16">The active site is a redox-active disulfide bond.</text>
</comment>
<comment type="cofactor">
    <cofactor evidence="14 16">
        <name>FAD</name>
        <dbReference type="ChEBI" id="CHEBI:57692"/>
    </cofactor>
    <text evidence="14 16">Binds 1 FAD per subunit.</text>
</comment>
<keyword evidence="11 16" id="KW-0676">Redox-active center</keyword>
<evidence type="ECO:0000256" key="11">
    <source>
        <dbReference type="ARBA" id="ARBA00023284"/>
    </source>
</evidence>
<dbReference type="SUPFAM" id="SSF55424">
    <property type="entry name" value="FAD/NAD-linked reductases, dimerisation (C-terminal) domain"/>
    <property type="match status" value="1"/>
</dbReference>
<dbReference type="PANTHER" id="PTHR22912">
    <property type="entry name" value="DISULFIDE OXIDOREDUCTASE"/>
    <property type="match status" value="1"/>
</dbReference>
<comment type="caution">
    <text evidence="19">The sequence shown here is derived from an EMBL/GenBank/DDBJ whole genome shotgun (WGS) entry which is preliminary data.</text>
</comment>
<dbReference type="PANTHER" id="PTHR22912:SF160">
    <property type="entry name" value="DIHYDROLIPOYL DEHYDROGENASE"/>
    <property type="match status" value="1"/>
</dbReference>
<feature type="domain" description="FAD/NAD(P)-binding" evidence="18">
    <location>
        <begin position="11"/>
        <end position="330"/>
    </location>
</feature>
<dbReference type="InterPro" id="IPR036188">
    <property type="entry name" value="FAD/NAD-bd_sf"/>
</dbReference>
<evidence type="ECO:0000256" key="8">
    <source>
        <dbReference type="ARBA" id="ARBA00023002"/>
    </source>
</evidence>
<keyword evidence="9 14" id="KW-0520">NAD</keyword>
<reference evidence="19 20" key="1">
    <citation type="journal article" date="2015" name="Genome Announc.">
        <title>Expanding the biotechnology potential of lactobacilli through comparative genomics of 213 strains and associated genera.</title>
        <authorList>
            <person name="Sun Z."/>
            <person name="Harris H.M."/>
            <person name="McCann A."/>
            <person name="Guo C."/>
            <person name="Argimon S."/>
            <person name="Zhang W."/>
            <person name="Yang X."/>
            <person name="Jeffery I.B."/>
            <person name="Cooney J.C."/>
            <person name="Kagawa T.F."/>
            <person name="Liu W."/>
            <person name="Song Y."/>
            <person name="Salvetti E."/>
            <person name="Wrobel A."/>
            <person name="Rasinkangas P."/>
            <person name="Parkhill J."/>
            <person name="Rea M.C."/>
            <person name="O'Sullivan O."/>
            <person name="Ritari J."/>
            <person name="Douillard F.P."/>
            <person name="Paul Ross R."/>
            <person name="Yang R."/>
            <person name="Briner A.E."/>
            <person name="Felis G.E."/>
            <person name="de Vos W.M."/>
            <person name="Barrangou R."/>
            <person name="Klaenhammer T.R."/>
            <person name="Caufield P.W."/>
            <person name="Cui Y."/>
            <person name="Zhang H."/>
            <person name="O'Toole P.W."/>
        </authorList>
    </citation>
    <scope>NUCLEOTIDE SEQUENCE [LARGE SCALE GENOMIC DNA]</scope>
    <source>
        <strain evidence="19 20">DSM 20014</strain>
    </source>
</reference>
<dbReference type="Proteomes" id="UP000051673">
    <property type="component" value="Unassembled WGS sequence"/>
</dbReference>
<dbReference type="RefSeq" id="WP_057787761.1">
    <property type="nucleotide sequence ID" value="NZ_JQCD01000024.1"/>
</dbReference>
<accession>A0A0R2JR18</accession>
<dbReference type="InterPro" id="IPR006258">
    <property type="entry name" value="Lipoamide_DH"/>
</dbReference>
<evidence type="ECO:0000256" key="13">
    <source>
        <dbReference type="PIRSR" id="PIRSR000350-2"/>
    </source>
</evidence>
<keyword evidence="14" id="KW-0547">Nucleotide-binding</keyword>
<keyword evidence="8 16" id="KW-0560">Oxidoreductase</keyword>
<feature type="active site" description="Proton acceptor" evidence="13">
    <location>
        <position position="448"/>
    </location>
</feature>
<comment type="catalytic activity">
    <reaction evidence="12 16">
        <text>N(6)-[(R)-dihydrolipoyl]-L-lysyl-[protein] + NAD(+) = N(6)-[(R)-lipoyl]-L-lysyl-[protein] + NADH + H(+)</text>
        <dbReference type="Rhea" id="RHEA:15045"/>
        <dbReference type="Rhea" id="RHEA-COMP:10474"/>
        <dbReference type="Rhea" id="RHEA-COMP:10475"/>
        <dbReference type="ChEBI" id="CHEBI:15378"/>
        <dbReference type="ChEBI" id="CHEBI:57540"/>
        <dbReference type="ChEBI" id="CHEBI:57945"/>
        <dbReference type="ChEBI" id="CHEBI:83099"/>
        <dbReference type="ChEBI" id="CHEBI:83100"/>
        <dbReference type="EC" id="1.8.1.4"/>
    </reaction>
</comment>
<dbReference type="InterPro" id="IPR001100">
    <property type="entry name" value="Pyr_nuc-diS_OxRdtase"/>
</dbReference>
<feature type="binding site" evidence="14">
    <location>
        <position position="56"/>
    </location>
    <ligand>
        <name>FAD</name>
        <dbReference type="ChEBI" id="CHEBI:57692"/>
    </ligand>
</feature>
<evidence type="ECO:0000256" key="9">
    <source>
        <dbReference type="ARBA" id="ARBA00023027"/>
    </source>
</evidence>
<evidence type="ECO:0000256" key="2">
    <source>
        <dbReference type="ARBA" id="ARBA00007532"/>
    </source>
</evidence>
<dbReference type="PRINTS" id="PR00411">
    <property type="entry name" value="PNDRDTASEI"/>
</dbReference>
<keyword evidence="7 14" id="KW-0274">FAD</keyword>
<evidence type="ECO:0000256" key="12">
    <source>
        <dbReference type="ARBA" id="ARBA00049187"/>
    </source>
</evidence>
<dbReference type="InterPro" id="IPR012999">
    <property type="entry name" value="Pyr_OxRdtase_I_AS"/>
</dbReference>
<dbReference type="GO" id="GO:0050660">
    <property type="term" value="F:flavin adenine dinucleotide binding"/>
    <property type="evidence" value="ECO:0007669"/>
    <property type="project" value="InterPro"/>
</dbReference>
<evidence type="ECO:0000313" key="20">
    <source>
        <dbReference type="Proteomes" id="UP000051673"/>
    </source>
</evidence>
<feature type="binding site" evidence="14">
    <location>
        <position position="207"/>
    </location>
    <ligand>
        <name>NAD(+)</name>
        <dbReference type="ChEBI" id="CHEBI:57540"/>
    </ligand>
</feature>
<dbReference type="PIRSF" id="PIRSF000350">
    <property type="entry name" value="Mercury_reductase_MerA"/>
    <property type="match status" value="1"/>
</dbReference>
<protein>
    <recommendedName>
        <fullName evidence="4 16">Dihydrolipoyl dehydrogenase</fullName>
        <ecNumber evidence="3 16">1.8.1.4</ecNumber>
    </recommendedName>
</protein>
<evidence type="ECO:0000256" key="10">
    <source>
        <dbReference type="ARBA" id="ARBA00023157"/>
    </source>
</evidence>
<evidence type="ECO:0000256" key="3">
    <source>
        <dbReference type="ARBA" id="ARBA00012608"/>
    </source>
</evidence>
<keyword evidence="5" id="KW-0963">Cytoplasm</keyword>
<feature type="domain" description="Pyridine nucleotide-disulphide oxidoreductase dimerisation" evidence="17">
    <location>
        <begin position="351"/>
        <end position="458"/>
    </location>
</feature>
<keyword evidence="20" id="KW-1185">Reference proteome</keyword>
<dbReference type="EC" id="1.8.1.4" evidence="3 16"/>
<keyword evidence="6 16" id="KW-0285">Flavoprotein</keyword>
<dbReference type="Pfam" id="PF07992">
    <property type="entry name" value="Pyr_redox_2"/>
    <property type="match status" value="1"/>
</dbReference>
<dbReference type="InterPro" id="IPR023753">
    <property type="entry name" value="FAD/NAD-binding_dom"/>
</dbReference>
<dbReference type="PROSITE" id="PS00076">
    <property type="entry name" value="PYRIDINE_REDOX_1"/>
    <property type="match status" value="1"/>
</dbReference>
<dbReference type="OrthoDB" id="9800167at2"/>
<feature type="binding site" evidence="14">
    <location>
        <begin position="148"/>
        <end position="150"/>
    </location>
    <ligand>
        <name>FAD</name>
        <dbReference type="ChEBI" id="CHEBI:57692"/>
    </ligand>
</feature>
<evidence type="ECO:0000256" key="4">
    <source>
        <dbReference type="ARBA" id="ARBA00016961"/>
    </source>
</evidence>
<sequence length="469" mass="49528">MVVGAQATELDTIVIGSGPGGYVAAIRAAELGQQVTVIERGNIGGVCLNIGCIPSKALINVGHHYQATQQENPFGLSVEGASIDWSKTQDWKQHSVVDQLTSGVSMLFKKHKIDVIQGDASFIDNETINVIQEDGHQLLQFNNAIIATGSRPVEIPGFKFKGRVVDSTGALSLPEIPKSLIVVGGGVIGSELGGAYANFGTNVTIVEGLDHTLNGFDKEMTKPVLDDFKKKGGEIFTSAMAKSVDQTDDDVTLTFEVDGKEQTVTGDYLLVSVGRRPNTDELGLNNTDVKVSDRGLIEIDDQMQTSTHHIYAIGDVTAGPALAHKASFQAKIAAAAITGDPTAHDIHYSLPSVAYTNYEMATTGETPESVKENKLNAKVTKFPFAANGRALSMNEGVGFIRLITDKETNAVLGGQIVGPGASDLISEISLAIESGLTTNDISLTIHPHPTLGEGIMDAAEVADGLGIHI</sequence>
<feature type="binding site" evidence="14">
    <location>
        <begin position="184"/>
        <end position="191"/>
    </location>
    <ligand>
        <name>NAD(+)</name>
        <dbReference type="ChEBI" id="CHEBI:57540"/>
    </ligand>
</feature>
<dbReference type="Gene3D" id="3.30.390.30">
    <property type="match status" value="1"/>
</dbReference>
<dbReference type="NCBIfam" id="TIGR01350">
    <property type="entry name" value="lipoamide_DH"/>
    <property type="match status" value="1"/>
</dbReference>
<gene>
    <name evidence="19" type="ORF">IV67_GL000445</name>
</gene>
<organism evidence="19 20">
    <name type="scientific">Weissella minor</name>
    <dbReference type="NCBI Taxonomy" id="1620"/>
    <lineage>
        <taxon>Bacteria</taxon>
        <taxon>Bacillati</taxon>
        <taxon>Bacillota</taxon>
        <taxon>Bacilli</taxon>
        <taxon>Lactobacillales</taxon>
        <taxon>Lactobacillaceae</taxon>
        <taxon>Weissella</taxon>
    </lineage>
</organism>
<dbReference type="AlphaFoldDB" id="A0A0R2JR18"/>
<evidence type="ECO:0000259" key="17">
    <source>
        <dbReference type="Pfam" id="PF02852"/>
    </source>
</evidence>
<evidence type="ECO:0000256" key="5">
    <source>
        <dbReference type="ARBA" id="ARBA00022490"/>
    </source>
</evidence>
<evidence type="ECO:0000256" key="6">
    <source>
        <dbReference type="ARBA" id="ARBA00022630"/>
    </source>
</evidence>